<organism evidence="5 6">
    <name type="scientific">Cohnella candidum</name>
    <dbReference type="NCBI Taxonomy" id="2674991"/>
    <lineage>
        <taxon>Bacteria</taxon>
        <taxon>Bacillati</taxon>
        <taxon>Bacillota</taxon>
        <taxon>Bacilli</taxon>
        <taxon>Bacillales</taxon>
        <taxon>Paenibacillaceae</taxon>
        <taxon>Cohnella</taxon>
    </lineage>
</organism>
<dbReference type="PANTHER" id="PTHR33204">
    <property type="entry name" value="TRANSCRIPTIONAL REGULATOR, MARR FAMILY"/>
    <property type="match status" value="1"/>
</dbReference>
<keyword evidence="2" id="KW-0238">DNA-binding</keyword>
<dbReference type="Proteomes" id="UP000269097">
    <property type="component" value="Chromosome"/>
</dbReference>
<dbReference type="KEGG" id="coh:EAV92_07035"/>
<keyword evidence="3" id="KW-0804">Transcription</keyword>
<evidence type="ECO:0000256" key="3">
    <source>
        <dbReference type="ARBA" id="ARBA00023163"/>
    </source>
</evidence>
<evidence type="ECO:0000313" key="6">
    <source>
        <dbReference type="Proteomes" id="UP000269097"/>
    </source>
</evidence>
<dbReference type="InterPro" id="IPR002577">
    <property type="entry name" value="HTH_HxlR"/>
</dbReference>
<dbReference type="InterPro" id="IPR036388">
    <property type="entry name" value="WH-like_DNA-bd_sf"/>
</dbReference>
<sequence>MEAELQTQTYECSIEKALNVIGGKWTFLVIRELTHGKKRFGELKSAIHGVSSKALTDTLRHLEVHDILVREAFATVPPTVEYGLTVKGQALHKIIHEMKMWAREWA</sequence>
<evidence type="ECO:0000313" key="5">
    <source>
        <dbReference type="EMBL" id="AYQ72346.1"/>
    </source>
</evidence>
<dbReference type="GO" id="GO:0003677">
    <property type="term" value="F:DNA binding"/>
    <property type="evidence" value="ECO:0007669"/>
    <property type="project" value="UniProtKB-KW"/>
</dbReference>
<feature type="domain" description="HTH hxlR-type" evidence="4">
    <location>
        <begin position="12"/>
        <end position="106"/>
    </location>
</feature>
<evidence type="ECO:0000256" key="2">
    <source>
        <dbReference type="ARBA" id="ARBA00023125"/>
    </source>
</evidence>
<dbReference type="PANTHER" id="PTHR33204:SF18">
    <property type="entry name" value="TRANSCRIPTIONAL REGULATORY PROTEIN"/>
    <property type="match status" value="1"/>
</dbReference>
<dbReference type="EMBL" id="CP033433">
    <property type="protein sequence ID" value="AYQ72346.1"/>
    <property type="molecule type" value="Genomic_DNA"/>
</dbReference>
<proteinExistence type="predicted"/>
<reference evidence="5 6" key="1">
    <citation type="submission" date="2018-10" db="EMBL/GenBank/DDBJ databases">
        <title>Genome Sequence of Cohnella sp.</title>
        <authorList>
            <person name="Srinivasan S."/>
            <person name="Kim M.K."/>
        </authorList>
    </citation>
    <scope>NUCLEOTIDE SEQUENCE [LARGE SCALE GENOMIC DNA]</scope>
    <source>
        <strain evidence="5 6">18JY8-7</strain>
    </source>
</reference>
<evidence type="ECO:0000256" key="1">
    <source>
        <dbReference type="ARBA" id="ARBA00023015"/>
    </source>
</evidence>
<dbReference type="AlphaFoldDB" id="A0A3G3JVU5"/>
<dbReference type="SUPFAM" id="SSF46785">
    <property type="entry name" value="Winged helix' DNA-binding domain"/>
    <property type="match status" value="1"/>
</dbReference>
<gene>
    <name evidence="5" type="ORF">EAV92_07035</name>
</gene>
<name>A0A3G3JVU5_9BACL</name>
<accession>A0A3G3JVU5</accession>
<protein>
    <submittedName>
        <fullName evidence="5">Transcriptional regulator</fullName>
    </submittedName>
</protein>
<dbReference type="PROSITE" id="PS51118">
    <property type="entry name" value="HTH_HXLR"/>
    <property type="match status" value="1"/>
</dbReference>
<dbReference type="InterPro" id="IPR036390">
    <property type="entry name" value="WH_DNA-bd_sf"/>
</dbReference>
<dbReference type="RefSeq" id="WP_123040406.1">
    <property type="nucleotide sequence ID" value="NZ_CP033433.1"/>
</dbReference>
<dbReference type="Pfam" id="PF01638">
    <property type="entry name" value="HxlR"/>
    <property type="match status" value="1"/>
</dbReference>
<dbReference type="Gene3D" id="1.10.10.10">
    <property type="entry name" value="Winged helix-like DNA-binding domain superfamily/Winged helix DNA-binding domain"/>
    <property type="match status" value="1"/>
</dbReference>
<keyword evidence="1" id="KW-0805">Transcription regulation</keyword>
<keyword evidence="6" id="KW-1185">Reference proteome</keyword>
<evidence type="ECO:0000259" key="4">
    <source>
        <dbReference type="PROSITE" id="PS51118"/>
    </source>
</evidence>